<dbReference type="Pfam" id="PF21834">
    <property type="entry name" value="DUF6894"/>
    <property type="match status" value="1"/>
</dbReference>
<dbReference type="AlphaFoldDB" id="A0A410VD17"/>
<dbReference type="Proteomes" id="UP000593880">
    <property type="component" value="Chromosome"/>
</dbReference>
<reference evidence="3 4" key="2">
    <citation type="submission" date="2018-06" db="EMBL/GenBank/DDBJ databases">
        <title>Comparative genomics of rhizobia nodulating Arachis hypogaea in China.</title>
        <authorList>
            <person name="Li Y."/>
        </authorList>
    </citation>
    <scope>NUCLEOTIDE SEQUENCE [LARGE SCALE GENOMIC DNA]</scope>
    <source>
        <strain evidence="3 4">CCBAU 51658</strain>
    </source>
</reference>
<evidence type="ECO:0000313" key="3">
    <source>
        <dbReference type="EMBL" id="QOZ62664.1"/>
    </source>
</evidence>
<dbReference type="EMBL" id="BMHC01000021">
    <property type="protein sequence ID" value="GGI31458.1"/>
    <property type="molecule type" value="Genomic_DNA"/>
</dbReference>
<protein>
    <recommendedName>
        <fullName evidence="1">DUF6894 domain-containing protein</fullName>
    </recommendedName>
</protein>
<reference evidence="2" key="1">
    <citation type="journal article" date="2014" name="Int. J. Syst. Evol. Microbiol.">
        <title>Complete genome sequence of Corynebacterium casei LMG S-19264T (=DSM 44701T), isolated from a smear-ripened cheese.</title>
        <authorList>
            <consortium name="US DOE Joint Genome Institute (JGI-PGF)"/>
            <person name="Walter F."/>
            <person name="Albersmeier A."/>
            <person name="Kalinowski J."/>
            <person name="Ruckert C."/>
        </authorList>
    </citation>
    <scope>NUCLEOTIDE SEQUENCE</scope>
    <source>
        <strain evidence="2">CGMCC 1.15034</strain>
    </source>
</reference>
<evidence type="ECO:0000313" key="5">
    <source>
        <dbReference type="Proteomes" id="UP000625079"/>
    </source>
</evidence>
<keyword evidence="4" id="KW-1185">Reference proteome</keyword>
<dbReference type="RefSeq" id="WP_128968235.1">
    <property type="nucleotide sequence ID" value="NZ_BMHC01000021.1"/>
</dbReference>
<evidence type="ECO:0000313" key="4">
    <source>
        <dbReference type="Proteomes" id="UP000593880"/>
    </source>
</evidence>
<sequence length="82" mass="9060">MPRYFFHISDSSSLDDAGTELPDIAAARAEAVQMSGQIIKQGSMGNLWKDIPWEMKVTDGPLPHGRTLFVLRFTALQSEPPS</sequence>
<gene>
    <name evidence="2" type="ORF">GCM10010987_64510</name>
    <name evidence="3" type="ORF">XH86_30915</name>
</gene>
<dbReference type="Proteomes" id="UP000625079">
    <property type="component" value="Unassembled WGS sequence"/>
</dbReference>
<dbReference type="EMBL" id="CP030057">
    <property type="protein sequence ID" value="QOZ62664.1"/>
    <property type="molecule type" value="Genomic_DNA"/>
</dbReference>
<dbReference type="InterPro" id="IPR054189">
    <property type="entry name" value="DUF6894"/>
</dbReference>
<evidence type="ECO:0000313" key="2">
    <source>
        <dbReference type="EMBL" id="GGI31458.1"/>
    </source>
</evidence>
<dbReference type="OrthoDB" id="7863142at2"/>
<name>A0A410VD17_9BRAD</name>
<feature type="domain" description="DUF6894" evidence="1">
    <location>
        <begin position="3"/>
        <end position="74"/>
    </location>
</feature>
<evidence type="ECO:0000259" key="1">
    <source>
        <dbReference type="Pfam" id="PF21834"/>
    </source>
</evidence>
<proteinExistence type="predicted"/>
<accession>A0A410VD17</accession>
<organism evidence="2 5">
    <name type="scientific">Bradyrhizobium guangdongense</name>
    <dbReference type="NCBI Taxonomy" id="1325090"/>
    <lineage>
        <taxon>Bacteria</taxon>
        <taxon>Pseudomonadati</taxon>
        <taxon>Pseudomonadota</taxon>
        <taxon>Alphaproteobacteria</taxon>
        <taxon>Hyphomicrobiales</taxon>
        <taxon>Nitrobacteraceae</taxon>
        <taxon>Bradyrhizobium</taxon>
    </lineage>
</organism>
<reference evidence="2" key="3">
    <citation type="submission" date="2022-12" db="EMBL/GenBank/DDBJ databases">
        <authorList>
            <person name="Sun Q."/>
            <person name="Zhou Y."/>
        </authorList>
    </citation>
    <scope>NUCLEOTIDE SEQUENCE</scope>
    <source>
        <strain evidence="2">CGMCC 1.15034</strain>
    </source>
</reference>